<keyword evidence="1" id="KW-0812">Transmembrane</keyword>
<organism evidence="2 3">
    <name type="scientific">Candidatus Buchananbacteria bacterium CG10_big_fil_rev_8_21_14_0_10_42_9</name>
    <dbReference type="NCBI Taxonomy" id="1974526"/>
    <lineage>
        <taxon>Bacteria</taxon>
        <taxon>Candidatus Buchananiibacteriota</taxon>
    </lineage>
</organism>
<protein>
    <submittedName>
        <fullName evidence="2">Uncharacterized protein</fullName>
    </submittedName>
</protein>
<evidence type="ECO:0000256" key="1">
    <source>
        <dbReference type="SAM" id="Phobius"/>
    </source>
</evidence>
<sequence length="159" mass="18615">MRKYYQYVILSLILAWIFKIHNEIYSEAYPKIYPINLLPHFGYVSWLVVSIILIRAIRIIKKSRSYASIKEFHKNKIKRDWMEYKSNKGEVIEMFLVGVFSLSFLTNNLNPPSKIFFVPLVIAVVMFPFRKYISLGIVGAYIIIDLLFLGIVWSGGIGW</sequence>
<feature type="transmembrane region" description="Helical" evidence="1">
    <location>
        <begin position="32"/>
        <end position="54"/>
    </location>
</feature>
<dbReference type="AlphaFoldDB" id="A0A2H0W1W8"/>
<dbReference type="EMBL" id="PEZZ01000008">
    <property type="protein sequence ID" value="PIS05353.1"/>
    <property type="molecule type" value="Genomic_DNA"/>
</dbReference>
<accession>A0A2H0W1W8</accession>
<keyword evidence="1" id="KW-0472">Membrane</keyword>
<keyword evidence="1" id="KW-1133">Transmembrane helix</keyword>
<feature type="transmembrane region" description="Helical" evidence="1">
    <location>
        <begin position="140"/>
        <end position="158"/>
    </location>
</feature>
<dbReference type="Proteomes" id="UP000230935">
    <property type="component" value="Unassembled WGS sequence"/>
</dbReference>
<reference evidence="3" key="1">
    <citation type="submission" date="2017-09" db="EMBL/GenBank/DDBJ databases">
        <title>Depth-based differentiation of microbial function through sediment-hosted aquifers and enrichment of novel symbionts in the deep terrestrial subsurface.</title>
        <authorList>
            <person name="Probst A.J."/>
            <person name="Ladd B."/>
            <person name="Jarett J.K."/>
            <person name="Geller-Mcgrath D.E."/>
            <person name="Sieber C.M.K."/>
            <person name="Emerson J.B."/>
            <person name="Anantharaman K."/>
            <person name="Thomas B.C."/>
            <person name="Malmstrom R."/>
            <person name="Stieglmeier M."/>
            <person name="Klingl A."/>
            <person name="Woyke T."/>
            <person name="Ryan C.M."/>
            <person name="Banfield J.F."/>
        </authorList>
    </citation>
    <scope>NUCLEOTIDE SEQUENCE [LARGE SCALE GENOMIC DNA]</scope>
</reference>
<proteinExistence type="predicted"/>
<evidence type="ECO:0000313" key="2">
    <source>
        <dbReference type="EMBL" id="PIS05353.1"/>
    </source>
</evidence>
<comment type="caution">
    <text evidence="2">The sequence shown here is derived from an EMBL/GenBank/DDBJ whole genome shotgun (WGS) entry which is preliminary data.</text>
</comment>
<gene>
    <name evidence="2" type="ORF">COT81_01530</name>
</gene>
<evidence type="ECO:0000313" key="3">
    <source>
        <dbReference type="Proteomes" id="UP000230935"/>
    </source>
</evidence>
<name>A0A2H0W1W8_9BACT</name>